<accession>G7VUI7</accession>
<proteinExistence type="inferred from homology"/>
<evidence type="ECO:0000313" key="3">
    <source>
        <dbReference type="EMBL" id="AET57594.1"/>
    </source>
</evidence>
<dbReference type="eggNOG" id="COG1216">
    <property type="taxonomic scope" value="Bacteria"/>
</dbReference>
<dbReference type="InterPro" id="IPR029044">
    <property type="entry name" value="Nucleotide-diphossugar_trans"/>
</dbReference>
<dbReference type="STRING" id="985665.HPL003_04115"/>
<dbReference type="EMBL" id="CP003107">
    <property type="protein sequence ID" value="AET57594.1"/>
    <property type="molecule type" value="Genomic_DNA"/>
</dbReference>
<name>G7VUI7_PAETH</name>
<dbReference type="GO" id="GO:0016758">
    <property type="term" value="F:hexosyltransferase activity"/>
    <property type="evidence" value="ECO:0007669"/>
    <property type="project" value="UniProtKB-ARBA"/>
</dbReference>
<reference key="2">
    <citation type="submission" date="2011-11" db="EMBL/GenBank/DDBJ databases">
        <authorList>
            <person name="Shin S.H."/>
            <person name="Kim S."/>
            <person name="Kim J.Y."/>
        </authorList>
    </citation>
    <scope>NUCLEOTIDE SEQUENCE</scope>
    <source>
        <strain>HPL-003</strain>
    </source>
</reference>
<dbReference type="CDD" id="cd04196">
    <property type="entry name" value="GT_2_like_d"/>
    <property type="match status" value="1"/>
</dbReference>
<evidence type="ECO:0000313" key="4">
    <source>
        <dbReference type="Proteomes" id="UP000005876"/>
    </source>
</evidence>
<dbReference type="SUPFAM" id="SSF53448">
    <property type="entry name" value="Nucleotide-diphospho-sugar transferases"/>
    <property type="match status" value="1"/>
</dbReference>
<dbReference type="HOGENOM" id="CLU_025996_2_1_9"/>
<reference evidence="3 4" key="3">
    <citation type="journal article" date="2012" name="J. Bacteriol.">
        <title>Genome Sequence of Paenibacillus terrae HPL-003, a Xylanase-Producing Bacterium Isolated from Soil Found in Forest Residue.</title>
        <authorList>
            <person name="Shin S.H."/>
            <person name="Kim S."/>
            <person name="Kim J.Y."/>
            <person name="Song H.Y."/>
            <person name="Cho S.J."/>
            <person name="Kim D.R."/>
            <person name="Lee K.I."/>
            <person name="Lim H.K."/>
            <person name="Park N.J."/>
            <person name="Hwang I.T."/>
            <person name="Yang K.S."/>
        </authorList>
    </citation>
    <scope>NUCLEOTIDE SEQUENCE [LARGE SCALE GENOMIC DNA]</scope>
    <source>
        <strain evidence="3 4">HPL-003</strain>
    </source>
</reference>
<dbReference type="RefSeq" id="WP_014278349.1">
    <property type="nucleotide sequence ID" value="NC_016641.1"/>
</dbReference>
<feature type="domain" description="Glycosyltransferase 2-like" evidence="2">
    <location>
        <begin position="29"/>
        <end position="191"/>
    </location>
</feature>
<comment type="similarity">
    <text evidence="1">Belongs to the glycosyltransferase 2 family.</text>
</comment>
<dbReference type="Pfam" id="PF00535">
    <property type="entry name" value="Glycos_transf_2"/>
    <property type="match status" value="1"/>
</dbReference>
<protein>
    <submittedName>
        <fullName evidence="3">Glycosyltransferase</fullName>
    </submittedName>
</protein>
<organism evidence="3 4">
    <name type="scientific">Paenibacillus terrae (strain HPL-003)</name>
    <dbReference type="NCBI Taxonomy" id="985665"/>
    <lineage>
        <taxon>Bacteria</taxon>
        <taxon>Bacillati</taxon>
        <taxon>Bacillota</taxon>
        <taxon>Bacilli</taxon>
        <taxon>Bacillales</taxon>
        <taxon>Paenibacillaceae</taxon>
        <taxon>Paenibacillus</taxon>
    </lineage>
</organism>
<dbReference type="PANTHER" id="PTHR22916:SF3">
    <property type="entry name" value="UDP-GLCNAC:BETAGAL BETA-1,3-N-ACETYLGLUCOSAMINYLTRANSFERASE-LIKE PROTEIN 1"/>
    <property type="match status" value="1"/>
</dbReference>
<keyword evidence="3" id="KW-0808">Transferase</keyword>
<dbReference type="KEGG" id="pta:HPL003_04115"/>
<evidence type="ECO:0000259" key="2">
    <source>
        <dbReference type="Pfam" id="PF00535"/>
    </source>
</evidence>
<gene>
    <name evidence="3" type="ordered locus">HPL003_04115</name>
</gene>
<dbReference type="PANTHER" id="PTHR22916">
    <property type="entry name" value="GLYCOSYLTRANSFERASE"/>
    <property type="match status" value="1"/>
</dbReference>
<dbReference type="InterPro" id="IPR001173">
    <property type="entry name" value="Glyco_trans_2-like"/>
</dbReference>
<dbReference type="OrthoDB" id="9802649at2"/>
<dbReference type="Proteomes" id="UP000005876">
    <property type="component" value="Chromosome"/>
</dbReference>
<dbReference type="AlphaFoldDB" id="G7VUI7"/>
<dbReference type="Gene3D" id="3.90.550.10">
    <property type="entry name" value="Spore Coat Polysaccharide Biosynthesis Protein SpsA, Chain A"/>
    <property type="match status" value="1"/>
</dbReference>
<reference evidence="4" key="1">
    <citation type="submission" date="2011-11" db="EMBL/GenBank/DDBJ databases">
        <title>Complete sequence of Paenibacillus terrae HPL-003.</title>
        <authorList>
            <person name="Shin S.H."/>
            <person name="Kim S."/>
            <person name="Kim J.Y."/>
        </authorList>
    </citation>
    <scope>NUCLEOTIDE SEQUENCE [LARGE SCALE GENOMIC DNA]</scope>
    <source>
        <strain evidence="4">HPL-003</strain>
    </source>
</reference>
<sequence>MKKQEIFHTIQSLFGYKEGIILNRPSVQILLSTYNGAVYLEEQIESLLNQKDVDIQILIRDDGSTDSTVLKLNALKQQYPHQIILFPESNKGVIESFFNLIQRSSETFDYYAFCDQDDVWMPNKLVQAVSLLIEKEEGRPLMYCSATQMVSHRLEPLKVWPADIPKPLSFYNALIENVCVGCTMVINKEALQLVKKRIPTSLKNVIMHDWWIYLVVSSFGEVVFDPKPSILYRQHQNNVLGGSTDGWISKWRKRLKRFAQGKNRYILSKQAQEFIQLYGQDMSAQMYKDMNQFLDSHQKGVFSRIKYIWQSPFYRQSRMDNWIYKLVFILGKL</sequence>
<evidence type="ECO:0000256" key="1">
    <source>
        <dbReference type="ARBA" id="ARBA00006739"/>
    </source>
</evidence>